<dbReference type="InterPro" id="IPR051043">
    <property type="entry name" value="Sulfatase_Mod_Factor_Kinase"/>
</dbReference>
<proteinExistence type="predicted"/>
<feature type="signal peptide" evidence="2">
    <location>
        <begin position="1"/>
        <end position="28"/>
    </location>
</feature>
<evidence type="ECO:0000256" key="1">
    <source>
        <dbReference type="SAM" id="MobiDB-lite"/>
    </source>
</evidence>
<evidence type="ECO:0000313" key="5">
    <source>
        <dbReference type="Proteomes" id="UP001500840"/>
    </source>
</evidence>
<feature type="region of interest" description="Disordered" evidence="1">
    <location>
        <begin position="331"/>
        <end position="354"/>
    </location>
</feature>
<comment type="caution">
    <text evidence="4">The sequence shown here is derived from an EMBL/GenBank/DDBJ whole genome shotgun (WGS) entry which is preliminary data.</text>
</comment>
<dbReference type="InterPro" id="IPR005532">
    <property type="entry name" value="SUMF_dom"/>
</dbReference>
<dbReference type="InterPro" id="IPR042095">
    <property type="entry name" value="SUMF_sf"/>
</dbReference>
<gene>
    <name evidence="4" type="ORF">GCM10023156_60640</name>
</gene>
<evidence type="ECO:0000256" key="2">
    <source>
        <dbReference type="SAM" id="SignalP"/>
    </source>
</evidence>
<evidence type="ECO:0000313" key="4">
    <source>
        <dbReference type="EMBL" id="GAA4469011.1"/>
    </source>
</evidence>
<organism evidence="4 5">
    <name type="scientific">Novipirellula rosea</name>
    <dbReference type="NCBI Taxonomy" id="1031540"/>
    <lineage>
        <taxon>Bacteria</taxon>
        <taxon>Pseudomonadati</taxon>
        <taxon>Planctomycetota</taxon>
        <taxon>Planctomycetia</taxon>
        <taxon>Pirellulales</taxon>
        <taxon>Pirellulaceae</taxon>
        <taxon>Novipirellula</taxon>
    </lineage>
</organism>
<accession>A0ABP8NLE3</accession>
<feature type="chain" id="PRO_5045235168" evidence="2">
    <location>
        <begin position="29"/>
        <end position="354"/>
    </location>
</feature>
<evidence type="ECO:0000259" key="3">
    <source>
        <dbReference type="Pfam" id="PF03781"/>
    </source>
</evidence>
<dbReference type="SUPFAM" id="SSF56436">
    <property type="entry name" value="C-type lectin-like"/>
    <property type="match status" value="1"/>
</dbReference>
<feature type="domain" description="Sulfatase-modifying factor enzyme-like" evidence="3">
    <location>
        <begin position="61"/>
        <end position="305"/>
    </location>
</feature>
<dbReference type="PANTHER" id="PTHR23150:SF19">
    <property type="entry name" value="FORMYLGLYCINE-GENERATING ENZYME"/>
    <property type="match status" value="1"/>
</dbReference>
<dbReference type="Proteomes" id="UP001500840">
    <property type="component" value="Unassembled WGS sequence"/>
</dbReference>
<dbReference type="PANTHER" id="PTHR23150">
    <property type="entry name" value="SULFATASE MODIFYING FACTOR 1, 2"/>
    <property type="match status" value="1"/>
</dbReference>
<keyword evidence="5" id="KW-1185">Reference proteome</keyword>
<dbReference type="InterPro" id="IPR016187">
    <property type="entry name" value="CTDL_fold"/>
</dbReference>
<dbReference type="EMBL" id="BAABGA010000102">
    <property type="protein sequence ID" value="GAA4469011.1"/>
    <property type="molecule type" value="Genomic_DNA"/>
</dbReference>
<protein>
    <submittedName>
        <fullName evidence="4">Formylglycine-generating enzyme family protein</fullName>
    </submittedName>
</protein>
<sequence length="354" mass="40251">MLSTPQTRLLLPTAAVFAVAFAHFSAAADNAVLDVPDAVATTEAEMKPYAEPIEHTELAIEMVPIKGGTFTMGTPESEADRNEDEGPQREVTVDPFWMGKYEITWDQYDVWSEQMDQRRRQMLSIPATPRDEIVDGISKPTEPYTDMSFGMGKERYPAISMTQHAARTFCKWLSAKTGRYYRLPTEAEWEYAARAGTQTAYSFGDDPEQLDDYAWYFDNSEDAYHEVGQKKPNPWGLYDMHGNVAEWVLDQYVADFYSQNPKIKNPLAIPSTLYPRVVRGGGWDDDPDMLRCGVREGSSEEWKEQDPQLPQSIWYLTDAQGVGFRVVRPLTEPTADEKTNKWDKTAPVQLDPEE</sequence>
<dbReference type="Pfam" id="PF03781">
    <property type="entry name" value="FGE-sulfatase"/>
    <property type="match status" value="1"/>
</dbReference>
<reference evidence="5" key="1">
    <citation type="journal article" date="2019" name="Int. J. Syst. Evol. Microbiol.">
        <title>The Global Catalogue of Microorganisms (GCM) 10K type strain sequencing project: providing services to taxonomists for standard genome sequencing and annotation.</title>
        <authorList>
            <consortium name="The Broad Institute Genomics Platform"/>
            <consortium name="The Broad Institute Genome Sequencing Center for Infectious Disease"/>
            <person name="Wu L."/>
            <person name="Ma J."/>
        </authorList>
    </citation>
    <scope>NUCLEOTIDE SEQUENCE [LARGE SCALE GENOMIC DNA]</scope>
    <source>
        <strain evidence="5">JCM 17759</strain>
    </source>
</reference>
<dbReference type="Gene3D" id="3.90.1580.10">
    <property type="entry name" value="paralog of FGE (formylglycine-generating enzyme)"/>
    <property type="match status" value="1"/>
</dbReference>
<feature type="compositionally biased region" description="Basic and acidic residues" evidence="1">
    <location>
        <begin position="335"/>
        <end position="344"/>
    </location>
</feature>
<keyword evidence="2" id="KW-0732">Signal</keyword>
<name>A0ABP8NLE3_9BACT</name>
<dbReference type="RefSeq" id="WP_345327402.1">
    <property type="nucleotide sequence ID" value="NZ_BAABGA010000102.1"/>
</dbReference>